<dbReference type="InterPro" id="IPR022190">
    <property type="entry name" value="DUF3716"/>
</dbReference>
<dbReference type="OrthoDB" id="10536922at2759"/>
<evidence type="ECO:0000256" key="1">
    <source>
        <dbReference type="SAM" id="MobiDB-lite"/>
    </source>
</evidence>
<feature type="region of interest" description="Disordered" evidence="1">
    <location>
        <begin position="269"/>
        <end position="291"/>
    </location>
</feature>
<feature type="compositionally biased region" description="Basic and acidic residues" evidence="1">
    <location>
        <begin position="270"/>
        <end position="291"/>
    </location>
</feature>
<name>A0A166NQ15_9EURO</name>
<protein>
    <submittedName>
        <fullName evidence="2">Uncharacterized protein</fullName>
    </submittedName>
</protein>
<dbReference type="VEuPathDB" id="FungiDB:AAP_03296"/>
<reference evidence="2 3" key="1">
    <citation type="journal article" date="2016" name="Genome Biol. Evol.">
        <title>Divergent and convergent evolution of fungal pathogenicity.</title>
        <authorList>
            <person name="Shang Y."/>
            <person name="Xiao G."/>
            <person name="Zheng P."/>
            <person name="Cen K."/>
            <person name="Zhan S."/>
            <person name="Wang C."/>
        </authorList>
    </citation>
    <scope>NUCLEOTIDE SEQUENCE [LARGE SCALE GENOMIC DNA]</scope>
    <source>
        <strain evidence="2 3">ARSEF 7405</strain>
    </source>
</reference>
<gene>
    <name evidence="2" type="ORF">AAP_03296</name>
</gene>
<dbReference type="EMBL" id="AZGZ01000013">
    <property type="protein sequence ID" value="KZZ91590.1"/>
    <property type="molecule type" value="Genomic_DNA"/>
</dbReference>
<comment type="caution">
    <text evidence="2">The sequence shown here is derived from an EMBL/GenBank/DDBJ whole genome shotgun (WGS) entry which is preliminary data.</text>
</comment>
<accession>A0A166NQ15</accession>
<organism evidence="2 3">
    <name type="scientific">Ascosphaera apis ARSEF 7405</name>
    <dbReference type="NCBI Taxonomy" id="392613"/>
    <lineage>
        <taxon>Eukaryota</taxon>
        <taxon>Fungi</taxon>
        <taxon>Dikarya</taxon>
        <taxon>Ascomycota</taxon>
        <taxon>Pezizomycotina</taxon>
        <taxon>Eurotiomycetes</taxon>
        <taxon>Eurotiomycetidae</taxon>
        <taxon>Onygenales</taxon>
        <taxon>Ascosphaeraceae</taxon>
        <taxon>Ascosphaera</taxon>
    </lineage>
</organism>
<sequence>MSFSTNEMAPIRKIRDIDMDLRDPIPVPLHELPQIPENIQRDRKREKHRSTQRIHKFGPYKVGVRLICPNGKFIFDISLSDWWIYEIVKSTWHNAMPMRPPVDFNMPNFTYKDKLDDIYKRAIVAHVTASRVDEPCRQCRRSSLFGECRMSAKWPVVAACTSCGGNDEADRCSLMRGSMRGISLREEALGKIRERLHRDELRREKYKEYRLDHPDGELELQVLQRAHSTLNKYLSKIRQAETPDEKMEWVNKLKSSIDVVEDFVDQTYHMQERRDEDPDYDNKPDHDGRYR</sequence>
<dbReference type="AlphaFoldDB" id="A0A166NQ15"/>
<dbReference type="Proteomes" id="UP000242877">
    <property type="component" value="Unassembled WGS sequence"/>
</dbReference>
<evidence type="ECO:0000313" key="2">
    <source>
        <dbReference type="EMBL" id="KZZ91590.1"/>
    </source>
</evidence>
<dbReference type="Pfam" id="PF12511">
    <property type="entry name" value="DUF3716"/>
    <property type="match status" value="1"/>
</dbReference>
<evidence type="ECO:0000313" key="3">
    <source>
        <dbReference type="Proteomes" id="UP000242877"/>
    </source>
</evidence>
<proteinExistence type="predicted"/>
<keyword evidence="3" id="KW-1185">Reference proteome</keyword>